<dbReference type="AlphaFoldDB" id="A0A8I1SM34"/>
<dbReference type="InterPro" id="IPR025555">
    <property type="entry name" value="YppG"/>
</dbReference>
<evidence type="ECO:0000256" key="1">
    <source>
        <dbReference type="SAM" id="MobiDB-lite"/>
    </source>
</evidence>
<accession>A0A8I1SM34</accession>
<feature type="region of interest" description="Disordered" evidence="1">
    <location>
        <begin position="63"/>
        <end position="84"/>
    </location>
</feature>
<evidence type="ECO:0000313" key="2">
    <source>
        <dbReference type="EMBL" id="MBN8252407.1"/>
    </source>
</evidence>
<dbReference type="Pfam" id="PF14179">
    <property type="entry name" value="YppG"/>
    <property type="match status" value="1"/>
</dbReference>
<dbReference type="RefSeq" id="WP_206782742.1">
    <property type="nucleotide sequence ID" value="NZ_CP090431.1"/>
</dbReference>
<gene>
    <name evidence="2" type="ORF">JF537_12580</name>
</gene>
<protein>
    <submittedName>
        <fullName evidence="2">YppG family protein</fullName>
    </submittedName>
</protein>
<evidence type="ECO:0000313" key="3">
    <source>
        <dbReference type="Proteomes" id="UP000664578"/>
    </source>
</evidence>
<name>A0A8I1SM34_9BACI</name>
<organism evidence="2 3">
    <name type="scientific">Priestia flexa</name>
    <dbReference type="NCBI Taxonomy" id="86664"/>
    <lineage>
        <taxon>Bacteria</taxon>
        <taxon>Bacillati</taxon>
        <taxon>Bacillota</taxon>
        <taxon>Bacilli</taxon>
        <taxon>Bacillales</taxon>
        <taxon>Bacillaceae</taxon>
        <taxon>Priestia</taxon>
    </lineage>
</organism>
<dbReference type="GeneID" id="93681816"/>
<comment type="caution">
    <text evidence="2">The sequence shown here is derived from an EMBL/GenBank/DDBJ whole genome shotgun (WGS) entry which is preliminary data.</text>
</comment>
<proteinExistence type="predicted"/>
<dbReference type="EMBL" id="JAEMWV010000006">
    <property type="protein sequence ID" value="MBN8252407.1"/>
    <property type="molecule type" value="Genomic_DNA"/>
</dbReference>
<dbReference type="Proteomes" id="UP000664578">
    <property type="component" value="Unassembled WGS sequence"/>
</dbReference>
<reference evidence="2" key="1">
    <citation type="submission" date="2020-12" db="EMBL/GenBank/DDBJ databases">
        <title>PHA producing bacteria isolated from mangrove.</title>
        <authorList>
            <person name="Zheng W."/>
            <person name="Yu S."/>
            <person name="Huang Y."/>
        </authorList>
    </citation>
    <scope>NUCLEOTIDE SEQUENCE</scope>
    <source>
        <strain evidence="2">GN22-4</strain>
    </source>
</reference>
<sequence>MYNQQNPYPYYMQNQWEEERFDLSQVYPFPEYHQQPWHHTQLPQQPYAQVPPQMQYVNNQQQSPFYQNGMPFPNPYPKGNQQMKQQPNQFHSLMSQFKSSDGNYDVNKMMNTAGQMMGAMNQLTNLVKGFTGIFKI</sequence>